<gene>
    <name evidence="1" type="ORF">M422DRAFT_71824</name>
</gene>
<keyword evidence="2" id="KW-1185">Reference proteome</keyword>
<dbReference type="Proteomes" id="UP000054279">
    <property type="component" value="Unassembled WGS sequence"/>
</dbReference>
<dbReference type="AlphaFoldDB" id="A0A0C9UND2"/>
<accession>A0A0C9UND2</accession>
<protein>
    <submittedName>
        <fullName evidence="1">Uncharacterized protein</fullName>
    </submittedName>
</protein>
<sequence>MADGHWWGGDQAPSNELPEGRCKRRQKVFVSTIAAEILRRVRGLAIKNARDGVMNNVIQDLTAIMIFYAAATLGGNDVAPYIYNAELKKRINTVCTPLNGEEEVLRLQEYIPTLTRIALHELVVIGGPYDHDSLPTITRLYPHYFGLFETYVYSPIYRIRLIINLYDPTREATIIDGLGEVIAAVNPGGNWEPLAIQVVPYPSAVHNLTILIDWVDGAAEAAAVEQVVLETQLDRHLEDEQLACRLADSNSHTLVETYDPVTCQWYPNEFYNPVTDEIIIPKSN</sequence>
<dbReference type="EMBL" id="KN837356">
    <property type="protein sequence ID" value="KIJ26800.1"/>
    <property type="molecule type" value="Genomic_DNA"/>
</dbReference>
<organism evidence="1 2">
    <name type="scientific">Sphaerobolus stellatus (strain SS14)</name>
    <dbReference type="NCBI Taxonomy" id="990650"/>
    <lineage>
        <taxon>Eukaryota</taxon>
        <taxon>Fungi</taxon>
        <taxon>Dikarya</taxon>
        <taxon>Basidiomycota</taxon>
        <taxon>Agaricomycotina</taxon>
        <taxon>Agaricomycetes</taxon>
        <taxon>Phallomycetidae</taxon>
        <taxon>Geastrales</taxon>
        <taxon>Sphaerobolaceae</taxon>
        <taxon>Sphaerobolus</taxon>
    </lineage>
</organism>
<proteinExistence type="predicted"/>
<reference evidence="1 2" key="1">
    <citation type="submission" date="2014-06" db="EMBL/GenBank/DDBJ databases">
        <title>Evolutionary Origins and Diversification of the Mycorrhizal Mutualists.</title>
        <authorList>
            <consortium name="DOE Joint Genome Institute"/>
            <consortium name="Mycorrhizal Genomics Consortium"/>
            <person name="Kohler A."/>
            <person name="Kuo A."/>
            <person name="Nagy L.G."/>
            <person name="Floudas D."/>
            <person name="Copeland A."/>
            <person name="Barry K.W."/>
            <person name="Cichocki N."/>
            <person name="Veneault-Fourrey C."/>
            <person name="LaButti K."/>
            <person name="Lindquist E.A."/>
            <person name="Lipzen A."/>
            <person name="Lundell T."/>
            <person name="Morin E."/>
            <person name="Murat C."/>
            <person name="Riley R."/>
            <person name="Ohm R."/>
            <person name="Sun H."/>
            <person name="Tunlid A."/>
            <person name="Henrissat B."/>
            <person name="Grigoriev I.V."/>
            <person name="Hibbett D.S."/>
            <person name="Martin F."/>
        </authorList>
    </citation>
    <scope>NUCLEOTIDE SEQUENCE [LARGE SCALE GENOMIC DNA]</scope>
    <source>
        <strain evidence="1 2">SS14</strain>
    </source>
</reference>
<evidence type="ECO:0000313" key="2">
    <source>
        <dbReference type="Proteomes" id="UP000054279"/>
    </source>
</evidence>
<evidence type="ECO:0000313" key="1">
    <source>
        <dbReference type="EMBL" id="KIJ26800.1"/>
    </source>
</evidence>
<dbReference type="HOGENOM" id="CLU_980618_0_0_1"/>
<name>A0A0C9UND2_SPHS4</name>